<dbReference type="AlphaFoldDB" id="A0A4R6S6I6"/>
<dbReference type="RefSeq" id="WP_166659348.1">
    <property type="nucleotide sequence ID" value="NZ_SNXZ01000005.1"/>
</dbReference>
<reference evidence="1 2" key="1">
    <citation type="submission" date="2019-03" db="EMBL/GenBank/DDBJ databases">
        <title>Genomic Encyclopedia of Type Strains, Phase IV (KMG-IV): sequencing the most valuable type-strain genomes for metagenomic binning, comparative biology and taxonomic classification.</title>
        <authorList>
            <person name="Goeker M."/>
        </authorList>
    </citation>
    <scope>NUCLEOTIDE SEQUENCE [LARGE SCALE GENOMIC DNA]</scope>
    <source>
        <strain evidence="1 2">DSM 45361</strain>
    </source>
</reference>
<dbReference type="EMBL" id="SNXZ01000005">
    <property type="protein sequence ID" value="TDP94807.1"/>
    <property type="molecule type" value="Genomic_DNA"/>
</dbReference>
<proteinExistence type="predicted"/>
<name>A0A4R6S6I6_LABRH</name>
<gene>
    <name evidence="1" type="ORF">EV186_10539</name>
</gene>
<organism evidence="1 2">
    <name type="scientific">Labedaea rhizosphaerae</name>
    <dbReference type="NCBI Taxonomy" id="598644"/>
    <lineage>
        <taxon>Bacteria</taxon>
        <taxon>Bacillati</taxon>
        <taxon>Actinomycetota</taxon>
        <taxon>Actinomycetes</taxon>
        <taxon>Pseudonocardiales</taxon>
        <taxon>Pseudonocardiaceae</taxon>
        <taxon>Labedaea</taxon>
    </lineage>
</organism>
<keyword evidence="2" id="KW-1185">Reference proteome</keyword>
<protein>
    <submittedName>
        <fullName evidence="1">Uncharacterized protein</fullName>
    </submittedName>
</protein>
<sequence length="210" mass="23548">MLYPYNLTWAEADPATHPFDAAGVEGVVRAFHSAMPKDRFEDKVAWCDELTEALATRYGPWASGWRWARDEGDLGGGPVSAWCCPRDSMKSPDQALRSAASALCEWRAWLERLAARFDEHPLPATDPVARHRVWRRAAIELIAMVVDQTGAGDAWYAHCQQVLSWYLARWDVPDKTARKAVGKAIGGRFESWVGPPEDVVTEVVERLRLA</sequence>
<dbReference type="Proteomes" id="UP000295444">
    <property type="component" value="Unassembled WGS sequence"/>
</dbReference>
<evidence type="ECO:0000313" key="2">
    <source>
        <dbReference type="Proteomes" id="UP000295444"/>
    </source>
</evidence>
<evidence type="ECO:0000313" key="1">
    <source>
        <dbReference type="EMBL" id="TDP94807.1"/>
    </source>
</evidence>
<comment type="caution">
    <text evidence="1">The sequence shown here is derived from an EMBL/GenBank/DDBJ whole genome shotgun (WGS) entry which is preliminary data.</text>
</comment>
<accession>A0A4R6S6I6</accession>